<dbReference type="RefSeq" id="XP_013325757.1">
    <property type="nucleotide sequence ID" value="XM_013470303.1"/>
</dbReference>
<proteinExistence type="predicted"/>
<name>A0A0F4YM23_RASE3</name>
<dbReference type="AlphaFoldDB" id="A0A0F4YM23"/>
<accession>A0A0F4YM23</accession>
<sequence length="216" mass="25912">MDRLRCATDSLPPYLWRVQYSSSQTSYYPDSNNNGHHGYGLQARDTHTFYTEDKLESFRQSVERQFTWSWRGPQPYISLFSDEEHAENWALREPWKGNYDYHDDTSDWEILTINTRQLQLADIYIFKLSDLQRELDVSLPERAQQHSEGAYLCLHRIPASAIVQRRAAWQIKQDRRFKKLPETYYPPDDYSDDEEYESVQNNFNDDLMKMSEGDWW</sequence>
<organism evidence="2 3">
    <name type="scientific">Rasamsonia emersonii (strain ATCC 16479 / CBS 393.64 / IMI 116815)</name>
    <dbReference type="NCBI Taxonomy" id="1408163"/>
    <lineage>
        <taxon>Eukaryota</taxon>
        <taxon>Fungi</taxon>
        <taxon>Dikarya</taxon>
        <taxon>Ascomycota</taxon>
        <taxon>Pezizomycotina</taxon>
        <taxon>Eurotiomycetes</taxon>
        <taxon>Eurotiomycetidae</taxon>
        <taxon>Eurotiales</taxon>
        <taxon>Trichocomaceae</taxon>
        <taxon>Rasamsonia</taxon>
    </lineage>
</organism>
<dbReference type="GeneID" id="25319186"/>
<dbReference type="PANTHER" id="PTHR40781:SF1">
    <property type="match status" value="1"/>
</dbReference>
<feature type="domain" description="DUF7587" evidence="1">
    <location>
        <begin position="11"/>
        <end position="165"/>
    </location>
</feature>
<dbReference type="OrthoDB" id="88561at2759"/>
<evidence type="ECO:0000313" key="2">
    <source>
        <dbReference type="EMBL" id="KKA19145.1"/>
    </source>
</evidence>
<keyword evidence="3" id="KW-1185">Reference proteome</keyword>
<evidence type="ECO:0000313" key="3">
    <source>
        <dbReference type="Proteomes" id="UP000053958"/>
    </source>
</evidence>
<dbReference type="EMBL" id="LASV01000380">
    <property type="protein sequence ID" value="KKA19145.1"/>
    <property type="molecule type" value="Genomic_DNA"/>
</dbReference>
<reference evidence="2 3" key="1">
    <citation type="submission" date="2015-04" db="EMBL/GenBank/DDBJ databases">
        <authorList>
            <person name="Heijne W.H."/>
            <person name="Fedorova N.D."/>
            <person name="Nierman W.C."/>
            <person name="Vollebregt A.W."/>
            <person name="Zhao Z."/>
            <person name="Wu L."/>
            <person name="Kumar M."/>
            <person name="Stam H."/>
            <person name="van den Berg M.A."/>
            <person name="Pel H.J."/>
        </authorList>
    </citation>
    <scope>NUCLEOTIDE SEQUENCE [LARGE SCALE GENOMIC DNA]</scope>
    <source>
        <strain evidence="2 3">CBS 393.64</strain>
    </source>
</reference>
<dbReference type="STRING" id="1408163.A0A0F4YM23"/>
<dbReference type="Proteomes" id="UP000053958">
    <property type="component" value="Unassembled WGS sequence"/>
</dbReference>
<dbReference type="PANTHER" id="PTHR40781">
    <property type="match status" value="1"/>
</dbReference>
<dbReference type="InterPro" id="IPR056009">
    <property type="entry name" value="DUF7587"/>
</dbReference>
<gene>
    <name evidence="2" type="ORF">T310_6909</name>
</gene>
<evidence type="ECO:0000259" key="1">
    <source>
        <dbReference type="Pfam" id="PF24494"/>
    </source>
</evidence>
<protein>
    <recommendedName>
        <fullName evidence="1">DUF7587 domain-containing protein</fullName>
    </recommendedName>
</protein>
<dbReference type="Pfam" id="PF24494">
    <property type="entry name" value="DUF7587"/>
    <property type="match status" value="1"/>
</dbReference>
<comment type="caution">
    <text evidence="2">The sequence shown here is derived from an EMBL/GenBank/DDBJ whole genome shotgun (WGS) entry which is preliminary data.</text>
</comment>